<proteinExistence type="predicted"/>
<keyword evidence="2" id="KW-1185">Reference proteome</keyword>
<protein>
    <submittedName>
        <fullName evidence="1">Uncharacterized protein</fullName>
    </submittedName>
</protein>
<name>A0A315EQX4_9BURK</name>
<dbReference type="AlphaFoldDB" id="A0A315EQX4"/>
<evidence type="ECO:0000313" key="2">
    <source>
        <dbReference type="Proteomes" id="UP000251341"/>
    </source>
</evidence>
<dbReference type="RefSeq" id="WP_108401490.1">
    <property type="nucleotide sequence ID" value="NZ_NESP01000001.1"/>
</dbReference>
<gene>
    <name evidence="1" type="ORF">B9Z44_01225</name>
</gene>
<evidence type="ECO:0000313" key="1">
    <source>
        <dbReference type="EMBL" id="PUE58344.1"/>
    </source>
</evidence>
<reference evidence="1 2" key="1">
    <citation type="submission" date="2017-04" db="EMBL/GenBank/DDBJ databases">
        <title>Unexpected and diverse lifestyles within the genus Limnohabitans.</title>
        <authorList>
            <person name="Kasalicky V."/>
            <person name="Mehrshad M."/>
            <person name="Andrei S.-A."/>
            <person name="Salcher M."/>
            <person name="Kratochvilova H."/>
            <person name="Simek K."/>
            <person name="Ghai R."/>
        </authorList>
    </citation>
    <scope>NUCLEOTIDE SEQUENCE [LARGE SCALE GENOMIC DNA]</scope>
    <source>
        <strain evidence="1 2">MWH-C5</strain>
    </source>
</reference>
<dbReference type="Proteomes" id="UP000251341">
    <property type="component" value="Unassembled WGS sequence"/>
</dbReference>
<accession>A0A315EQX4</accession>
<comment type="caution">
    <text evidence="1">The sequence shown here is derived from an EMBL/GenBank/DDBJ whole genome shotgun (WGS) entry which is preliminary data.</text>
</comment>
<dbReference type="EMBL" id="NESP01000001">
    <property type="protein sequence ID" value="PUE58344.1"/>
    <property type="molecule type" value="Genomic_DNA"/>
</dbReference>
<sequence length="107" mass="12131">MFLKLVRSITRGKSALPDEVSAVIEAAHIVEREGDPETGPRLAISMGGPIRGMFIFSRAEADKRIRARWPWLTDAQVKRGVSYLEARVRLATQPNKPINRKNWVTNY</sequence>
<organism evidence="1 2">
    <name type="scientific">Limnohabitans curvus</name>
    <dbReference type="NCBI Taxonomy" id="323423"/>
    <lineage>
        <taxon>Bacteria</taxon>
        <taxon>Pseudomonadati</taxon>
        <taxon>Pseudomonadota</taxon>
        <taxon>Betaproteobacteria</taxon>
        <taxon>Burkholderiales</taxon>
        <taxon>Comamonadaceae</taxon>
        <taxon>Limnohabitans</taxon>
    </lineage>
</organism>